<evidence type="ECO:0000256" key="1">
    <source>
        <dbReference type="SAM" id="MobiDB-lite"/>
    </source>
</evidence>
<organism evidence="2 3">
    <name type="scientific">Nocardia callitridis</name>
    <dbReference type="NCBI Taxonomy" id="648753"/>
    <lineage>
        <taxon>Bacteria</taxon>
        <taxon>Bacillati</taxon>
        <taxon>Actinomycetota</taxon>
        <taxon>Actinomycetes</taxon>
        <taxon>Mycobacteriales</taxon>
        <taxon>Nocardiaceae</taxon>
        <taxon>Nocardia</taxon>
    </lineage>
</organism>
<reference evidence="3" key="1">
    <citation type="journal article" date="2019" name="Int. J. Syst. Evol. Microbiol.">
        <title>The Global Catalogue of Microorganisms (GCM) 10K type strain sequencing project: providing services to taxonomists for standard genome sequencing and annotation.</title>
        <authorList>
            <consortium name="The Broad Institute Genomics Platform"/>
            <consortium name="The Broad Institute Genome Sequencing Center for Infectious Disease"/>
            <person name="Wu L."/>
            <person name="Ma J."/>
        </authorList>
    </citation>
    <scope>NUCLEOTIDE SEQUENCE [LARGE SCALE GENOMIC DNA]</scope>
    <source>
        <strain evidence="3">JCM 18298</strain>
    </source>
</reference>
<name>A0ABP9JT38_9NOCA</name>
<dbReference type="Proteomes" id="UP001500603">
    <property type="component" value="Unassembled WGS sequence"/>
</dbReference>
<comment type="caution">
    <text evidence="2">The sequence shown here is derived from an EMBL/GenBank/DDBJ whole genome shotgun (WGS) entry which is preliminary data.</text>
</comment>
<proteinExistence type="predicted"/>
<accession>A0ABP9JT38</accession>
<keyword evidence="3" id="KW-1185">Reference proteome</keyword>
<dbReference type="EMBL" id="BAABJM010000001">
    <property type="protein sequence ID" value="GAA5043942.1"/>
    <property type="molecule type" value="Genomic_DNA"/>
</dbReference>
<feature type="region of interest" description="Disordered" evidence="1">
    <location>
        <begin position="1"/>
        <end position="29"/>
    </location>
</feature>
<protein>
    <submittedName>
        <fullName evidence="2">Uncharacterized protein</fullName>
    </submittedName>
</protein>
<gene>
    <name evidence="2" type="ORF">GCM10023318_06120</name>
</gene>
<evidence type="ECO:0000313" key="3">
    <source>
        <dbReference type="Proteomes" id="UP001500603"/>
    </source>
</evidence>
<feature type="compositionally biased region" description="Basic and acidic residues" evidence="1">
    <location>
        <begin position="14"/>
        <end position="23"/>
    </location>
</feature>
<sequence length="77" mass="8355">MRQPGGESAEEADEQRHHGHDQGYEQEAAACGHEVSECYEHDSTLAGLASDSIARAEEAATIEGGVVFYTFRWMPSG</sequence>
<evidence type="ECO:0000313" key="2">
    <source>
        <dbReference type="EMBL" id="GAA5043942.1"/>
    </source>
</evidence>